<protein>
    <recommendedName>
        <fullName evidence="2">Cell shape-determining protein MreC</fullName>
    </recommendedName>
    <alternativeName>
        <fullName evidence="4">Cell shape protein MreC</fullName>
    </alternativeName>
</protein>
<dbReference type="InterPro" id="IPR042177">
    <property type="entry name" value="Cell/Rod_1"/>
</dbReference>
<feature type="domain" description="Rod shape-determining protein MreC beta-barrel core" evidence="5">
    <location>
        <begin position="91"/>
        <end position="237"/>
    </location>
</feature>
<gene>
    <name evidence="6" type="ORF">HMPREF9449_00963</name>
</gene>
<organism evidence="6 7">
    <name type="scientific">Odoribacter laneus YIT 12061</name>
    <dbReference type="NCBI Taxonomy" id="742817"/>
    <lineage>
        <taxon>Bacteria</taxon>
        <taxon>Pseudomonadati</taxon>
        <taxon>Bacteroidota</taxon>
        <taxon>Bacteroidia</taxon>
        <taxon>Bacteroidales</taxon>
        <taxon>Odoribacteraceae</taxon>
        <taxon>Odoribacter</taxon>
    </lineage>
</organism>
<evidence type="ECO:0000256" key="3">
    <source>
        <dbReference type="ARBA" id="ARBA00022960"/>
    </source>
</evidence>
<evidence type="ECO:0000313" key="6">
    <source>
        <dbReference type="EMBL" id="EHP48920.1"/>
    </source>
</evidence>
<dbReference type="HOGENOM" id="CLU_042663_5_1_10"/>
<dbReference type="InterPro" id="IPR007221">
    <property type="entry name" value="MreC"/>
</dbReference>
<evidence type="ECO:0000256" key="1">
    <source>
        <dbReference type="ARBA" id="ARBA00009369"/>
    </source>
</evidence>
<dbReference type="Gene3D" id="2.40.10.350">
    <property type="entry name" value="Rod shape-determining protein MreC, domain 2"/>
    <property type="match status" value="1"/>
</dbReference>
<dbReference type="Proteomes" id="UP000004892">
    <property type="component" value="Unassembled WGS sequence"/>
</dbReference>
<dbReference type="PANTHER" id="PTHR34138">
    <property type="entry name" value="CELL SHAPE-DETERMINING PROTEIN MREC"/>
    <property type="match status" value="1"/>
</dbReference>
<dbReference type="AlphaFoldDB" id="H1DFC7"/>
<evidence type="ECO:0000259" key="5">
    <source>
        <dbReference type="Pfam" id="PF04085"/>
    </source>
</evidence>
<dbReference type="PANTHER" id="PTHR34138:SF1">
    <property type="entry name" value="CELL SHAPE-DETERMINING PROTEIN MREC"/>
    <property type="match status" value="1"/>
</dbReference>
<keyword evidence="7" id="KW-1185">Reference proteome</keyword>
<dbReference type="EMBL" id="ADMC01000015">
    <property type="protein sequence ID" value="EHP48920.1"/>
    <property type="molecule type" value="Genomic_DNA"/>
</dbReference>
<dbReference type="InterPro" id="IPR042175">
    <property type="entry name" value="Cell/Rod_MreC_2"/>
</dbReference>
<name>H1DFC7_9BACT</name>
<dbReference type="PIRSF" id="PIRSF038471">
    <property type="entry name" value="MreC"/>
    <property type="match status" value="1"/>
</dbReference>
<dbReference type="eggNOG" id="COG1792">
    <property type="taxonomic scope" value="Bacteria"/>
</dbReference>
<dbReference type="PATRIC" id="fig|742817.3.peg.1021"/>
<evidence type="ECO:0000256" key="4">
    <source>
        <dbReference type="ARBA" id="ARBA00032089"/>
    </source>
</evidence>
<keyword evidence="3" id="KW-0133">Cell shape</keyword>
<dbReference type="Gene3D" id="2.40.10.340">
    <property type="entry name" value="Rod shape-determining protein MreC, domain 1"/>
    <property type="match status" value="1"/>
</dbReference>
<dbReference type="GO" id="GO:0008360">
    <property type="term" value="P:regulation of cell shape"/>
    <property type="evidence" value="ECO:0007669"/>
    <property type="project" value="UniProtKB-KW"/>
</dbReference>
<sequence length="255" mass="29224">MEFVAFSLIVQHNNYQKTIFSRQTSSLFCYISSYLTDIQSYFRLNAVNQKLLEENTVLRNRIEQLKANVSPDLLDSTKVAGMYIFRKAKTINSNFNKTKNYITIDKGFADGIRKEMAVISADGVVGIIQNISNHYAVILPLINVNLRVSAKVKKNGYYGSFQWDGNNYRYSYLNDIPFHVDVQKGDTIVTSGFSSIFPEGELIGFVESVDKETANFLSIKVKLATDFKKISDVYVIENREKEEKRKLEAHTYEEK</sequence>
<comment type="caution">
    <text evidence="6">The sequence shown here is derived from an EMBL/GenBank/DDBJ whole genome shotgun (WGS) entry which is preliminary data.</text>
</comment>
<evidence type="ECO:0000256" key="2">
    <source>
        <dbReference type="ARBA" id="ARBA00013855"/>
    </source>
</evidence>
<comment type="similarity">
    <text evidence="1">Belongs to the MreC family.</text>
</comment>
<reference evidence="6 7" key="1">
    <citation type="submission" date="2012-01" db="EMBL/GenBank/DDBJ databases">
        <title>The Genome Sequence of Odoribacter laneus YIT 12061.</title>
        <authorList>
            <consortium name="The Broad Institute Genome Sequencing Platform"/>
            <person name="Earl A."/>
            <person name="Ward D."/>
            <person name="Feldgarden M."/>
            <person name="Gevers D."/>
            <person name="Morotomi M."/>
            <person name="Young S.K."/>
            <person name="Zeng Q."/>
            <person name="Gargeya S."/>
            <person name="Fitzgerald M."/>
            <person name="Haas B."/>
            <person name="Abouelleil A."/>
            <person name="Alvarado L."/>
            <person name="Arachchi H.M."/>
            <person name="Berlin A."/>
            <person name="Chapman S.B."/>
            <person name="Gearin G."/>
            <person name="Goldberg J."/>
            <person name="Griggs A."/>
            <person name="Gujja S."/>
            <person name="Hansen M."/>
            <person name="Heiman D."/>
            <person name="Howarth C."/>
            <person name="Larimer J."/>
            <person name="Lui A."/>
            <person name="MacDonald P.J.P."/>
            <person name="McCowen C."/>
            <person name="Montmayeur A."/>
            <person name="Murphy C."/>
            <person name="Neiman D."/>
            <person name="Pearson M."/>
            <person name="Priest M."/>
            <person name="Roberts A."/>
            <person name="Saif S."/>
            <person name="Shea T."/>
            <person name="Sisk P."/>
            <person name="Stolte C."/>
            <person name="Sykes S."/>
            <person name="Wortman J."/>
            <person name="Nusbaum C."/>
            <person name="Birren B."/>
        </authorList>
    </citation>
    <scope>NUCLEOTIDE SEQUENCE [LARGE SCALE GENOMIC DNA]</scope>
    <source>
        <strain evidence="6 7">YIT 12061</strain>
    </source>
</reference>
<proteinExistence type="inferred from homology"/>
<evidence type="ECO:0000313" key="7">
    <source>
        <dbReference type="Proteomes" id="UP000004892"/>
    </source>
</evidence>
<accession>H1DFC7</accession>
<dbReference type="InterPro" id="IPR055342">
    <property type="entry name" value="MreC_beta-barrel_core"/>
</dbReference>
<dbReference type="STRING" id="742817.HMPREF9449_00963"/>
<dbReference type="NCBIfam" id="NF010532">
    <property type="entry name" value="PRK13922.9-3"/>
    <property type="match status" value="1"/>
</dbReference>
<dbReference type="NCBIfam" id="TIGR00219">
    <property type="entry name" value="mreC"/>
    <property type="match status" value="1"/>
</dbReference>
<dbReference type="GO" id="GO:0005886">
    <property type="term" value="C:plasma membrane"/>
    <property type="evidence" value="ECO:0007669"/>
    <property type="project" value="TreeGrafter"/>
</dbReference>
<dbReference type="Pfam" id="PF04085">
    <property type="entry name" value="MreC"/>
    <property type="match status" value="1"/>
</dbReference>